<accession>D9SVI2</accession>
<reference evidence="3 4" key="1">
    <citation type="submission" date="2010-08" db="EMBL/GenBank/DDBJ databases">
        <title>Complete sequence of Clostridium cellulovorans 743B.</title>
        <authorList>
            <consortium name="US DOE Joint Genome Institute"/>
            <person name="Lucas S."/>
            <person name="Copeland A."/>
            <person name="Lapidus A."/>
            <person name="Cheng J.-F."/>
            <person name="Bruce D."/>
            <person name="Goodwin L."/>
            <person name="Pitluck S."/>
            <person name="Chertkov O."/>
            <person name="Detter J.C."/>
            <person name="Han C."/>
            <person name="Tapia R."/>
            <person name="Land M."/>
            <person name="Hauser L."/>
            <person name="Chang Y.-J."/>
            <person name="Jeffries C."/>
            <person name="Kyrpides N."/>
            <person name="Ivanova N."/>
            <person name="Mikhailova N."/>
            <person name="Hemme C.L."/>
            <person name="Woyke T."/>
        </authorList>
    </citation>
    <scope>NUCLEOTIDE SEQUENCE [LARGE SCALE GENOMIC DNA]</scope>
    <source>
        <strain evidence="4">ATCC 35296 / DSM 3052 / OCM 3 / 743B</strain>
    </source>
</reference>
<evidence type="ECO:0000313" key="4">
    <source>
        <dbReference type="Proteomes" id="UP000002730"/>
    </source>
</evidence>
<gene>
    <name evidence="3" type="ordered locus">Clocel_1353</name>
</gene>
<dbReference type="PANTHER" id="PTHR37300:SF1">
    <property type="entry name" value="UPF0291 PROTEIN YNZC"/>
    <property type="match status" value="1"/>
</dbReference>
<dbReference type="HOGENOM" id="CLU_173137_3_1_9"/>
<keyword evidence="1 2" id="KW-0963">Cytoplasm</keyword>
<dbReference type="AlphaFoldDB" id="D9SVI2"/>
<dbReference type="OrthoDB" id="390105at2"/>
<protein>
    <recommendedName>
        <fullName evidence="2">UPF0291 protein Clocel_1353</fullName>
    </recommendedName>
</protein>
<comment type="subcellular location">
    <subcellularLocation>
        <location evidence="2">Cytoplasm</location>
    </subcellularLocation>
</comment>
<dbReference type="EMBL" id="CP002160">
    <property type="protein sequence ID" value="ADL51106.1"/>
    <property type="molecule type" value="Genomic_DNA"/>
</dbReference>
<comment type="similarity">
    <text evidence="2">Belongs to the UPF0291 family.</text>
</comment>
<evidence type="ECO:0000256" key="1">
    <source>
        <dbReference type="ARBA" id="ARBA00022490"/>
    </source>
</evidence>
<dbReference type="HAMAP" id="MF_01103">
    <property type="entry name" value="UPF0291"/>
    <property type="match status" value="1"/>
</dbReference>
<dbReference type="STRING" id="573061.Clocel_1353"/>
<name>D9SVI2_CLOC7</name>
<dbReference type="Pfam" id="PF05979">
    <property type="entry name" value="DUF896"/>
    <property type="match status" value="1"/>
</dbReference>
<sequence length="59" mass="6851">MEKLIARINELYNKSKTVGLTEEEKEEQATLRRQYIDGIKGNVKAQLQTVEYKGPKRVN</sequence>
<dbReference type="InterPro" id="IPR009242">
    <property type="entry name" value="DUF896"/>
</dbReference>
<keyword evidence="4" id="KW-1185">Reference proteome</keyword>
<dbReference type="eggNOG" id="COG4224">
    <property type="taxonomic scope" value="Bacteria"/>
</dbReference>
<dbReference type="Gene3D" id="1.10.287.540">
    <property type="entry name" value="Helix hairpin bin"/>
    <property type="match status" value="1"/>
</dbReference>
<dbReference type="KEGG" id="ccb:Clocel_1353"/>
<dbReference type="GO" id="GO:0005737">
    <property type="term" value="C:cytoplasm"/>
    <property type="evidence" value="ECO:0007669"/>
    <property type="project" value="UniProtKB-SubCell"/>
</dbReference>
<proteinExistence type="inferred from homology"/>
<dbReference type="Proteomes" id="UP000002730">
    <property type="component" value="Chromosome"/>
</dbReference>
<evidence type="ECO:0000256" key="2">
    <source>
        <dbReference type="HAMAP-Rule" id="MF_01103"/>
    </source>
</evidence>
<evidence type="ECO:0000313" key="3">
    <source>
        <dbReference type="EMBL" id="ADL51106.1"/>
    </source>
</evidence>
<organism evidence="3 4">
    <name type="scientific">Clostridium cellulovorans (strain ATCC 35296 / DSM 3052 / OCM 3 / 743B)</name>
    <dbReference type="NCBI Taxonomy" id="573061"/>
    <lineage>
        <taxon>Bacteria</taxon>
        <taxon>Bacillati</taxon>
        <taxon>Bacillota</taxon>
        <taxon>Clostridia</taxon>
        <taxon>Eubacteriales</taxon>
        <taxon>Clostridiaceae</taxon>
        <taxon>Clostridium</taxon>
    </lineage>
</organism>
<dbReference type="PANTHER" id="PTHR37300">
    <property type="entry name" value="UPF0291 PROTEIN CBO2609/CLC_2481"/>
    <property type="match status" value="1"/>
</dbReference>
<dbReference type="RefSeq" id="WP_010076030.1">
    <property type="nucleotide sequence ID" value="NC_014393.1"/>
</dbReference>
<dbReference type="SUPFAM" id="SSF158221">
    <property type="entry name" value="YnzC-like"/>
    <property type="match status" value="1"/>
</dbReference>